<dbReference type="SUPFAM" id="SSF53474">
    <property type="entry name" value="alpha/beta-Hydrolases"/>
    <property type="match status" value="1"/>
</dbReference>
<dbReference type="PANTHER" id="PTHR43798">
    <property type="entry name" value="MONOACYLGLYCEROL LIPASE"/>
    <property type="match status" value="1"/>
</dbReference>
<evidence type="ECO:0000313" key="2">
    <source>
        <dbReference type="EMBL" id="CAB4784845.1"/>
    </source>
</evidence>
<dbReference type="InterPro" id="IPR050266">
    <property type="entry name" value="AB_hydrolase_sf"/>
</dbReference>
<dbReference type="Pfam" id="PF12697">
    <property type="entry name" value="Abhydrolase_6"/>
    <property type="match status" value="1"/>
</dbReference>
<protein>
    <submittedName>
        <fullName evidence="2">Unannotated protein</fullName>
    </submittedName>
</protein>
<dbReference type="InterPro" id="IPR029058">
    <property type="entry name" value="AB_hydrolase_fold"/>
</dbReference>
<dbReference type="EMBL" id="CAEZZU010000165">
    <property type="protein sequence ID" value="CAB4784845.1"/>
    <property type="molecule type" value="Genomic_DNA"/>
</dbReference>
<dbReference type="GO" id="GO:0016020">
    <property type="term" value="C:membrane"/>
    <property type="evidence" value="ECO:0007669"/>
    <property type="project" value="TreeGrafter"/>
</dbReference>
<sequence length="296" mass="32415">MEHHYDEFSLLHENASEVELALEVLPPVKRVFVEVDGGRRLGVIVWGESDPEIVFIHGGAQNAHTWDTVALALGRSAIAVDLPGHGHSDWREDRSYWPAQNASDIGGVVEKLAPNARIVVGMSLGGLTALELCASHPHTVRELVLVDITPGVNKEKASAITAFIAGPESFDSFDELLERTILYNPTRSESSLRRGVLHNAAPQSDGTWAWRYDRNHLPEGSELPEFRDLWDAVDAVGVRLSLFRGSDSPVVDDADVAELLRRQPNANVVVVEGAGHSIQGDQPVELARLLQELLND</sequence>
<dbReference type="InterPro" id="IPR000073">
    <property type="entry name" value="AB_hydrolase_1"/>
</dbReference>
<evidence type="ECO:0000259" key="1">
    <source>
        <dbReference type="Pfam" id="PF12697"/>
    </source>
</evidence>
<dbReference type="PANTHER" id="PTHR43798:SF33">
    <property type="entry name" value="HYDROLASE, PUTATIVE (AFU_ORTHOLOGUE AFUA_2G14860)-RELATED"/>
    <property type="match status" value="1"/>
</dbReference>
<gene>
    <name evidence="2" type="ORF">UFOPK2925_01073</name>
</gene>
<feature type="domain" description="AB hydrolase-1" evidence="1">
    <location>
        <begin position="53"/>
        <end position="288"/>
    </location>
</feature>
<accession>A0A6J6WMZ5</accession>
<organism evidence="2">
    <name type="scientific">freshwater metagenome</name>
    <dbReference type="NCBI Taxonomy" id="449393"/>
    <lineage>
        <taxon>unclassified sequences</taxon>
        <taxon>metagenomes</taxon>
        <taxon>ecological metagenomes</taxon>
    </lineage>
</organism>
<dbReference type="Gene3D" id="3.40.50.1820">
    <property type="entry name" value="alpha/beta hydrolase"/>
    <property type="match status" value="1"/>
</dbReference>
<name>A0A6J6WMZ5_9ZZZZ</name>
<dbReference type="PRINTS" id="PR00111">
    <property type="entry name" value="ABHYDROLASE"/>
</dbReference>
<proteinExistence type="predicted"/>
<reference evidence="2" key="1">
    <citation type="submission" date="2020-05" db="EMBL/GenBank/DDBJ databases">
        <authorList>
            <person name="Chiriac C."/>
            <person name="Salcher M."/>
            <person name="Ghai R."/>
            <person name="Kavagutti S V."/>
        </authorList>
    </citation>
    <scope>NUCLEOTIDE SEQUENCE</scope>
</reference>
<dbReference type="AlphaFoldDB" id="A0A6J6WMZ5"/>